<dbReference type="InterPro" id="IPR026508">
    <property type="entry name" value="TMEM164"/>
</dbReference>
<dbReference type="SUPFAM" id="SSF52047">
    <property type="entry name" value="RNI-like"/>
    <property type="match status" value="1"/>
</dbReference>
<dbReference type="InterPro" id="IPR032675">
    <property type="entry name" value="LRR_dom_sf"/>
</dbReference>
<reference evidence="2" key="1">
    <citation type="journal article" date="2020" name="Fungal Divers.">
        <title>Resolving the Mortierellaceae phylogeny through synthesis of multi-gene phylogenetics and phylogenomics.</title>
        <authorList>
            <person name="Vandepol N."/>
            <person name="Liber J."/>
            <person name="Desiro A."/>
            <person name="Na H."/>
            <person name="Kennedy M."/>
            <person name="Barry K."/>
            <person name="Grigoriev I.V."/>
            <person name="Miller A.N."/>
            <person name="O'Donnell K."/>
            <person name="Stajich J.E."/>
            <person name="Bonito G."/>
        </authorList>
    </citation>
    <scope>NUCLEOTIDE SEQUENCE</scope>
    <source>
        <strain evidence="2">KOD948</strain>
    </source>
</reference>
<evidence type="ECO:0000313" key="2">
    <source>
        <dbReference type="EMBL" id="KAG0257072.1"/>
    </source>
</evidence>
<keyword evidence="1" id="KW-0472">Membrane</keyword>
<protein>
    <submittedName>
        <fullName evidence="2">Uncharacterized protein</fullName>
    </submittedName>
</protein>
<evidence type="ECO:0000256" key="1">
    <source>
        <dbReference type="SAM" id="Phobius"/>
    </source>
</evidence>
<dbReference type="PANTHER" id="PTHR20948:SF2">
    <property type="entry name" value="TRANSMEMBRANE PROTEIN 164"/>
    <property type="match status" value="1"/>
</dbReference>
<feature type="transmembrane region" description="Helical" evidence="1">
    <location>
        <begin position="769"/>
        <end position="788"/>
    </location>
</feature>
<feature type="transmembrane region" description="Helical" evidence="1">
    <location>
        <begin position="836"/>
        <end position="853"/>
    </location>
</feature>
<comment type="caution">
    <text evidence="2">The sequence shown here is derived from an EMBL/GenBank/DDBJ whole genome shotgun (WGS) entry which is preliminary data.</text>
</comment>
<dbReference type="AlphaFoldDB" id="A0A9P6U204"/>
<feature type="transmembrane region" description="Helical" evidence="1">
    <location>
        <begin position="736"/>
        <end position="757"/>
    </location>
</feature>
<gene>
    <name evidence="2" type="ORF">BG011_004181</name>
</gene>
<feature type="transmembrane region" description="Helical" evidence="1">
    <location>
        <begin position="800"/>
        <end position="816"/>
    </location>
</feature>
<dbReference type="OrthoDB" id="17328at2759"/>
<name>A0A9P6U204_9FUNG</name>
<accession>A0A9P6U204</accession>
<sequence length="960" mass="110237">MKLARTLLRQAPPERCTNLLWMMVLDDTEATQGAQMAYTPVINYLPYLRELDLSRLLDIDGIRPELPVLPRNLEQSLRSFNLLGQYHEVDTSALYDTVPYTNNRTTSLHMDVNRQLLWSLCSPDTIQNLTIPLYDLDRYLNKVREFKVLASVTFMVDKLYLASSDIHETLGEEEVQYLQKEWVTVQEGMVRFVQEHASCHRNVLLRATFVDGSFAHPCSRGVLYRMLQALPPLINPRKLDYSNWMQFAAKMQDTNLEYVQRIHYPLEFEELSGDIKPFLHRCRSLKDLRVFSTASNTFQWAVEERNQHIISKESTLRPLVPLESLHIEVDSQSSGREANDAAYAFSSTLKAVTVNVSPPQTDTPYPFPDIELGRNWRLPALRTLMVSVFDQALVIDPSTLSECKALEFLLILDNVMEYNPQETQQWAVADLPCLDILNLRGTAALSFHPDTFYHTPNLKLLEMSMSERAGYFFIPEIEEPGQGGDNRQAIHSSVRWSWDWDLPNLVDLRLGAVFAYEFQFRMLQRCPNLGNLTLDISTQYGAHQRYITLSDLMHIPDQRSNTENLSRYVNLTKLTDLRFSGSWIFEADVLYALCHKVAPNIQRLTEEDCTGFDLEEFKHATDGLCRLVEAHSTLSATKLQLMALGLRAILGFLEAEIVNPASKFVEKIAFEMPNVTDLADTYKGTWYLSPRQHTIEFVCYNVLFFVLFRVGLSLFRKKGSAFYSPRLDQLSESISANVLAGHVMDKAVLALLCGSYALTVYHKVFGDNFLYLLQPCHVNLLLLIFTMVGPQESKVTRMAFNSYLHYLWATIFALSFPDTTENGLWFVIENFWLEHYLLLLVPIYLIYTGRFVVFPLSFSYAVFSYALFSLFHSFVLSGFGLLTGHNLNYMLVPPNSPIMHSFGKYYRLSIYCTVFFMCLASRYILVEIASVGLKIKQWRTANALMRAQGIPEVSKELKQE</sequence>
<feature type="transmembrane region" description="Helical" evidence="1">
    <location>
        <begin position="905"/>
        <end position="925"/>
    </location>
</feature>
<feature type="transmembrane region" description="Helical" evidence="1">
    <location>
        <begin position="697"/>
        <end position="715"/>
    </location>
</feature>
<evidence type="ECO:0000313" key="3">
    <source>
        <dbReference type="Proteomes" id="UP000726737"/>
    </source>
</evidence>
<keyword evidence="1" id="KW-1133">Transmembrane helix</keyword>
<feature type="transmembrane region" description="Helical" evidence="1">
    <location>
        <begin position="865"/>
        <end position="885"/>
    </location>
</feature>
<dbReference type="Proteomes" id="UP000726737">
    <property type="component" value="Unassembled WGS sequence"/>
</dbReference>
<keyword evidence="1" id="KW-0812">Transmembrane</keyword>
<dbReference type="Pfam" id="PF14808">
    <property type="entry name" value="TMEM164"/>
    <property type="match status" value="1"/>
</dbReference>
<keyword evidence="3" id="KW-1185">Reference proteome</keyword>
<dbReference type="EMBL" id="JAAAJA010000274">
    <property type="protein sequence ID" value="KAG0257072.1"/>
    <property type="molecule type" value="Genomic_DNA"/>
</dbReference>
<proteinExistence type="predicted"/>
<dbReference type="PANTHER" id="PTHR20948">
    <property type="entry name" value="TRANSMEMBRANE PROTEIN 164"/>
    <property type="match status" value="1"/>
</dbReference>
<dbReference type="Gene3D" id="3.80.10.10">
    <property type="entry name" value="Ribonuclease Inhibitor"/>
    <property type="match status" value="1"/>
</dbReference>
<organism evidence="2 3">
    <name type="scientific">Mortierella polycephala</name>
    <dbReference type="NCBI Taxonomy" id="41804"/>
    <lineage>
        <taxon>Eukaryota</taxon>
        <taxon>Fungi</taxon>
        <taxon>Fungi incertae sedis</taxon>
        <taxon>Mucoromycota</taxon>
        <taxon>Mortierellomycotina</taxon>
        <taxon>Mortierellomycetes</taxon>
        <taxon>Mortierellales</taxon>
        <taxon>Mortierellaceae</taxon>
        <taxon>Mortierella</taxon>
    </lineage>
</organism>